<protein>
    <submittedName>
        <fullName evidence="3">Uncharacterized protein</fullName>
    </submittedName>
</protein>
<sequence length="709" mass="79904">MLQFLILWTAESDKDGGIQDHTPHRLSIIEEASQESPQASRNDAPKYDEDGFLEDQQVQNHELTEYEQTASNVGPHGTRQGATTNGTANTVLYGNWEQDNNLQDLDRASTPETVIRFGYQGFYAEYDTTDSGSYSRSIHEVAKSQEDSTKDSTKSNVFTTTKDWSIFQSNLVDYGPDDPSPRLPGCSAGHPYSKTWKMSDSMMMAYGAMRGSLMQTNDTLRSWMEVKAYEAAIRAQQDEKAVTGLPGHSVEQRPHSSSAKKGNAIDLGVHRRSQSQLTTKAQSSLANEPKTAPGPHVDGRGEVEDLTKMLKEVNMAAKEYAPAAVDRKTAYNVPRPRFLHISPKFEGFKFKDYLPPNDEATESIYKQPFDPNRDFAKEYDVSDDEGDPASGRISPCTFRLLAEGCAKKDPKANQVYMADDAVRMRPPSPLEDSQGHVEVDRLAVTFELQRDINDGGWITPCYSVETEPSIIYCPPGVNLKRKMRNWWFGLFDRMDPIAARHFRKIEFREANDSIAPLETVTEHSVPSTTSSERRHAYTDVEVLEALHAPGSRRVAGVAPQNAQLIISQRWQTVTRWKAQNAELARENDGMRGAIERAKMELREIRLTVDHLLQKKAAEELAMRQRKHNRVLRQVSAHLHELRYEIQSKFDALKSAQAQNQTMKAELAVLQAQIQEECSRADMASPDEVRRAVSQHFRDKIAAMELADCF</sequence>
<keyword evidence="4" id="KW-1185">Reference proteome</keyword>
<evidence type="ECO:0000256" key="2">
    <source>
        <dbReference type="SAM" id="MobiDB-lite"/>
    </source>
</evidence>
<proteinExistence type="predicted"/>
<dbReference type="EMBL" id="CP137308">
    <property type="protein sequence ID" value="WQF81811.1"/>
    <property type="molecule type" value="Genomic_DNA"/>
</dbReference>
<feature type="compositionally biased region" description="Polar residues" evidence="2">
    <location>
        <begin position="274"/>
        <end position="286"/>
    </location>
</feature>
<name>A0AAX4IFC2_9PEZI</name>
<feature type="coiled-coil region" evidence="1">
    <location>
        <begin position="652"/>
        <end position="679"/>
    </location>
</feature>
<feature type="coiled-coil region" evidence="1">
    <location>
        <begin position="580"/>
        <end position="614"/>
    </location>
</feature>
<reference evidence="4" key="1">
    <citation type="journal article" date="2023" name="bioRxiv">
        <title>Complete genome of the Medicago anthracnose fungus, Colletotrichum destructivum, reveals a mini-chromosome-like region within a core chromosome.</title>
        <authorList>
            <person name="Lapalu N."/>
            <person name="Simon A."/>
            <person name="Lu A."/>
            <person name="Plaumann P.-L."/>
            <person name="Amselem J."/>
            <person name="Pigne S."/>
            <person name="Auger A."/>
            <person name="Koch C."/>
            <person name="Dallery J.-F."/>
            <person name="O'Connell R.J."/>
        </authorList>
    </citation>
    <scope>NUCLEOTIDE SEQUENCE [LARGE SCALE GENOMIC DNA]</scope>
    <source>
        <strain evidence="4">CBS 520.97</strain>
    </source>
</reference>
<dbReference type="KEGG" id="cdet:87943328"/>
<organism evidence="3 4">
    <name type="scientific">Colletotrichum destructivum</name>
    <dbReference type="NCBI Taxonomy" id="34406"/>
    <lineage>
        <taxon>Eukaryota</taxon>
        <taxon>Fungi</taxon>
        <taxon>Dikarya</taxon>
        <taxon>Ascomycota</taxon>
        <taxon>Pezizomycotina</taxon>
        <taxon>Sordariomycetes</taxon>
        <taxon>Hypocreomycetidae</taxon>
        <taxon>Glomerellales</taxon>
        <taxon>Glomerellaceae</taxon>
        <taxon>Colletotrichum</taxon>
        <taxon>Colletotrichum destructivum species complex</taxon>
    </lineage>
</organism>
<dbReference type="GeneID" id="87943328"/>
<feature type="region of interest" description="Disordered" evidence="2">
    <location>
        <begin position="241"/>
        <end position="301"/>
    </location>
</feature>
<keyword evidence="1" id="KW-0175">Coiled coil</keyword>
<accession>A0AAX4IFC2</accession>
<evidence type="ECO:0000256" key="1">
    <source>
        <dbReference type="SAM" id="Coils"/>
    </source>
</evidence>
<dbReference type="Proteomes" id="UP001322277">
    <property type="component" value="Chromosome 4"/>
</dbReference>
<evidence type="ECO:0000313" key="3">
    <source>
        <dbReference type="EMBL" id="WQF81811.1"/>
    </source>
</evidence>
<evidence type="ECO:0000313" key="4">
    <source>
        <dbReference type="Proteomes" id="UP001322277"/>
    </source>
</evidence>
<dbReference type="RefSeq" id="XP_062779035.1">
    <property type="nucleotide sequence ID" value="XM_062922984.1"/>
</dbReference>
<dbReference type="AlphaFoldDB" id="A0AAX4IFC2"/>
<gene>
    <name evidence="3" type="ORF">CDEST_06825</name>
</gene>